<protein>
    <submittedName>
        <fullName evidence="1">Uncharacterized protein</fullName>
    </submittedName>
</protein>
<keyword evidence="2" id="KW-1185">Reference proteome</keyword>
<comment type="caution">
    <text evidence="1">The sequence shown here is derived from an EMBL/GenBank/DDBJ whole genome shotgun (WGS) entry which is preliminary data.</text>
</comment>
<dbReference type="Proteomes" id="UP001259832">
    <property type="component" value="Unassembled WGS sequence"/>
</dbReference>
<evidence type="ECO:0000313" key="1">
    <source>
        <dbReference type="EMBL" id="KAK1931129.1"/>
    </source>
</evidence>
<name>A0AAD9G345_9STRA</name>
<dbReference type="EMBL" id="JASMQC010000035">
    <property type="protein sequence ID" value="KAK1931129.1"/>
    <property type="molecule type" value="Genomic_DNA"/>
</dbReference>
<dbReference type="InterPro" id="IPR016024">
    <property type="entry name" value="ARM-type_fold"/>
</dbReference>
<sequence length="678" mass="76828">MYQCLRHEQLSVRELAAECVVMYVSLCEEPTRLLIFQEVISKLNRMNRNEKLGEIDTGTDLEESELLDAFEAEGLLDVLARMAPCLPSNFLLKHWKVIYPTLEKYVMHIASSVRQKSSSVVRALASRNLRDEASLELLVQMLTSLSKLLLDESNLCWQRKEGRLLSIDVLINVLGESLLGCQSAVCKALKGMSESVEPTQRCAPVDLQAFRWAHEHAQAMWVLDEKQKAFDDESLVEAVNAWMEKSKGQNGLHTSASAFWQLVLRGYIAQTKEAFDSSQFELRRISRQVVPGLMRLFIWTDQLDFFSSAAFKAESETSWPWTCMKYILLHLRYLEESRSSLSENVAQKLTTNWNSAWNGITTLESNISSVDTETIVTKVEVEVTTFLAFGAKAEPPTQVIRFLDNALISIHQHLPKSMQLQAPKEVGSDNSLDRQFCVFLAPVLPVVVGTLQYLNGRTEVHGLDLSPASRWLFLERMILAWLQCDDMFRWITLSKATAQNQLLASLGLLLRIPINNLSQAEERQEMSRILNCLQDVDTLLQSKMKDTTYKSLLDVYLRIWLRGIKCSQDTGNVVISIAQLYNERQQHLAKKEGTSSSYPATASWDEWDEEDQVQPASPVVTLQGSALDPLFQDVLTTFDADERNLLREAARGIPDLTGNISSQHVTQMLQQIENCVQV</sequence>
<dbReference type="SUPFAM" id="SSF48371">
    <property type="entry name" value="ARM repeat"/>
    <property type="match status" value="1"/>
</dbReference>
<reference evidence="1" key="1">
    <citation type="submission" date="2023-08" db="EMBL/GenBank/DDBJ databases">
        <title>Reference Genome Resource for the Citrus Pathogen Phytophthora citrophthora.</title>
        <authorList>
            <person name="Moller H."/>
            <person name="Coetzee B."/>
            <person name="Rose L.J."/>
            <person name="Van Niekerk J.M."/>
        </authorList>
    </citation>
    <scope>NUCLEOTIDE SEQUENCE</scope>
    <source>
        <strain evidence="1">STE-U-9442</strain>
    </source>
</reference>
<dbReference type="AlphaFoldDB" id="A0AAD9G345"/>
<organism evidence="1 2">
    <name type="scientific">Phytophthora citrophthora</name>
    <dbReference type="NCBI Taxonomy" id="4793"/>
    <lineage>
        <taxon>Eukaryota</taxon>
        <taxon>Sar</taxon>
        <taxon>Stramenopiles</taxon>
        <taxon>Oomycota</taxon>
        <taxon>Peronosporomycetes</taxon>
        <taxon>Peronosporales</taxon>
        <taxon>Peronosporaceae</taxon>
        <taxon>Phytophthora</taxon>
    </lineage>
</organism>
<gene>
    <name evidence="1" type="ORF">P3T76_013318</name>
</gene>
<evidence type="ECO:0000313" key="2">
    <source>
        <dbReference type="Proteomes" id="UP001259832"/>
    </source>
</evidence>
<accession>A0AAD9G345</accession>
<proteinExistence type="predicted"/>